<dbReference type="FunFam" id="3.10.20.90:FF:000047">
    <property type="entry name" value="Auxin response factor"/>
    <property type="match status" value="1"/>
</dbReference>
<dbReference type="SMART" id="SM01019">
    <property type="entry name" value="B3"/>
    <property type="match status" value="1"/>
</dbReference>
<dbReference type="PANTHER" id="PTHR31384">
    <property type="entry name" value="AUXIN RESPONSE FACTOR 4-RELATED"/>
    <property type="match status" value="1"/>
</dbReference>
<evidence type="ECO:0000256" key="8">
    <source>
        <dbReference type="RuleBase" id="RU004561"/>
    </source>
</evidence>
<evidence type="ECO:0000256" key="1">
    <source>
        <dbReference type="ARBA" id="ARBA00004123"/>
    </source>
</evidence>
<evidence type="ECO:0000313" key="12">
    <source>
        <dbReference type="RefSeq" id="XP_016727807.1"/>
    </source>
</evidence>
<dbReference type="PROSITE" id="PS51745">
    <property type="entry name" value="PB1"/>
    <property type="match status" value="1"/>
</dbReference>
<dbReference type="GO" id="GO:0009733">
    <property type="term" value="P:response to auxin"/>
    <property type="evidence" value="ECO:0000318"/>
    <property type="project" value="GO_Central"/>
</dbReference>
<dbReference type="InterPro" id="IPR053793">
    <property type="entry name" value="PB1-like"/>
</dbReference>
<dbReference type="KEGG" id="ghi:107939032"/>
<organism evidence="11 12">
    <name type="scientific">Gossypium hirsutum</name>
    <name type="common">Upland cotton</name>
    <name type="synonym">Gossypium mexicanum</name>
    <dbReference type="NCBI Taxonomy" id="3635"/>
    <lineage>
        <taxon>Eukaryota</taxon>
        <taxon>Viridiplantae</taxon>
        <taxon>Streptophyta</taxon>
        <taxon>Embryophyta</taxon>
        <taxon>Tracheophyta</taxon>
        <taxon>Spermatophyta</taxon>
        <taxon>Magnoliopsida</taxon>
        <taxon>eudicotyledons</taxon>
        <taxon>Gunneridae</taxon>
        <taxon>Pentapetalae</taxon>
        <taxon>rosids</taxon>
        <taxon>malvids</taxon>
        <taxon>Malvales</taxon>
        <taxon>Malvaceae</taxon>
        <taxon>Malvoideae</taxon>
        <taxon>Gossypium</taxon>
    </lineage>
</organism>
<dbReference type="GeneID" id="107939032"/>
<sequence>MRLSSSGLNQQTQEGEKKCLNSELWHACAGPLVSLPPVGSRVVYFPQGHSEQVAASTNKEVDAHIPNYPSLPPQLICQLHNVTMHADVETDEVYAQMTLQPLSPQEQKDVYLLPAELGAPSRQPTNYFCKTLTASDTSTHGGFSVPRRAAEKVFPPLDYTQQPPAQELIARDLHDNEWKFRHIFRGQPKRHLLTTGWSVFVSAKRLVAGDSVLFIWNDKNQLLLGIRRANRPQTVMPSSVLSSDSMHIGLLAAAAHAAATNSRFTIFYNPRASPSEFVIPLAKYVKAISHTRVSVGMRFRMLFETEESSVRRYMGTITGISDLDPVRWPNSHWRSVKVGWDESTAGERQPRVSLWEIEPLTTFPMYPSPFPLRLKRPWPSILPSFYAFKDGDMSINSQLMWLQGGVGDQGLQSLNFQGFGVAPWMQPRLDTSSIPGVQPDLYQAMVTAALQDMRTVDSSKIGSQSLLQCQQNQSTSTGSPALVQRQMLQQSQTQNGFLPSFLENQTASQVQLLQQLQCPNLYNDQRQKQQQQRQSQETQQLPPVPQQISNVIPAFPSVSANQAQSSLPAVDSQCQQSTFSDHLGNSIATSDVSSMQSILGSLSQMGASHLLNLNGSNPILSSSTFLSKPAAIEPQLSSRVANSVLPQVEQLGTAQSNASELHNLLPPFPGREYSAYHNATDPQNNLLFGVSIDSSSLMLHHGMTNPKSIRNENDSMSLPYAASNFTSASGTDFPLNSDMTASSCVDESGYLQSSENVDQVNPPTGTFVKVHKSGSFGRSLDISKFGSYDELRCELARLFGLEGQLEDPQRSGWQLVFVDRENDILLLGDDPWQEFVNNVWYIKILSPLEVQQMGKGQNPATSIPNQRLNATTTATTSSSNGNHCGDYMSRQDLRSSVASMGSLEY</sequence>
<evidence type="ECO:0000256" key="2">
    <source>
        <dbReference type="ARBA" id="ARBA00007853"/>
    </source>
</evidence>
<dbReference type="SMR" id="A0A1U8MLV3"/>
<dbReference type="Gene3D" id="2.40.330.10">
    <property type="entry name" value="DNA-binding pseudobarrel domain"/>
    <property type="match status" value="1"/>
</dbReference>
<dbReference type="STRING" id="3635.A0A1U8MLV3"/>
<keyword evidence="6 8" id="KW-0539">Nucleus</keyword>
<dbReference type="PROSITE" id="PS50863">
    <property type="entry name" value="B3"/>
    <property type="match status" value="1"/>
</dbReference>
<dbReference type="OMA" id="LNMPETN"/>
<feature type="domain" description="PB1" evidence="10">
    <location>
        <begin position="765"/>
        <end position="849"/>
    </location>
</feature>
<dbReference type="Pfam" id="PF06507">
    <property type="entry name" value="ARF_AD"/>
    <property type="match status" value="1"/>
</dbReference>
<dbReference type="GO" id="GO:0009734">
    <property type="term" value="P:auxin-activated signaling pathway"/>
    <property type="evidence" value="ECO:0007669"/>
    <property type="project" value="UniProtKB-KW"/>
</dbReference>
<comment type="similarity">
    <text evidence="2 8">Belongs to the ARF family.</text>
</comment>
<dbReference type="AlphaFoldDB" id="A0A1U8MLV3"/>
<reference evidence="12" key="2">
    <citation type="submission" date="2025-08" db="UniProtKB">
        <authorList>
            <consortium name="RefSeq"/>
        </authorList>
    </citation>
    <scope>IDENTIFICATION</scope>
</reference>
<evidence type="ECO:0000256" key="7">
    <source>
        <dbReference type="ARBA" id="ARBA00023294"/>
    </source>
</evidence>
<dbReference type="Gene3D" id="3.10.20.90">
    <property type="entry name" value="Phosphatidylinositol 3-kinase Catalytic Subunit, Chain A, domain 1"/>
    <property type="match status" value="1"/>
</dbReference>
<dbReference type="Proteomes" id="UP000818029">
    <property type="component" value="Chromosome D09"/>
</dbReference>
<dbReference type="Pfam" id="PF02362">
    <property type="entry name" value="B3"/>
    <property type="match status" value="1"/>
</dbReference>
<dbReference type="GO" id="GO:0005634">
    <property type="term" value="C:nucleus"/>
    <property type="evidence" value="ECO:0000318"/>
    <property type="project" value="GO_Central"/>
</dbReference>
<comment type="subcellular location">
    <subcellularLocation>
        <location evidence="1 8">Nucleus</location>
    </subcellularLocation>
</comment>
<dbReference type="GO" id="GO:0009908">
    <property type="term" value="P:flower development"/>
    <property type="evidence" value="ECO:0000318"/>
    <property type="project" value="GO_Central"/>
</dbReference>
<keyword evidence="7 8" id="KW-0927">Auxin signaling pathway</keyword>
<dbReference type="Pfam" id="PF02309">
    <property type="entry name" value="AUX_IAA"/>
    <property type="match status" value="1"/>
</dbReference>
<dbReference type="PaxDb" id="3635-A0A1U8MLV3"/>
<comment type="function">
    <text evidence="8">Auxin response factors (ARFs) are transcriptional factors that bind specifically to the DNA sequence 5'-TGTCTC-3' found in the auxin-responsive promoter elements (AuxREs).</text>
</comment>
<keyword evidence="3 8" id="KW-0805">Transcription regulation</keyword>
<proteinExistence type="inferred from homology"/>
<evidence type="ECO:0000259" key="10">
    <source>
        <dbReference type="PROSITE" id="PS51745"/>
    </source>
</evidence>
<reference evidence="11" key="1">
    <citation type="journal article" date="2020" name="Nat. Genet.">
        <title>Genomic diversifications of five Gossypium allopolyploid species and their impact on cotton improvement.</title>
        <authorList>
            <person name="Chen Z.J."/>
            <person name="Sreedasyam A."/>
            <person name="Ando A."/>
            <person name="Song Q."/>
            <person name="De Santiago L.M."/>
            <person name="Hulse-Kemp A.M."/>
            <person name="Ding M."/>
            <person name="Ye W."/>
            <person name="Kirkbride R.C."/>
            <person name="Jenkins J."/>
            <person name="Plott C."/>
            <person name="Lovell J."/>
            <person name="Lin Y.M."/>
            <person name="Vaughn R."/>
            <person name="Liu B."/>
            <person name="Simpson S."/>
            <person name="Scheffler B.E."/>
            <person name="Wen L."/>
            <person name="Saski C.A."/>
            <person name="Grover C.E."/>
            <person name="Hu G."/>
            <person name="Conover J.L."/>
            <person name="Carlson J.W."/>
            <person name="Shu S."/>
            <person name="Boston L.B."/>
            <person name="Williams M."/>
            <person name="Peterson D.G."/>
            <person name="McGee K."/>
            <person name="Jones D.C."/>
            <person name="Wendel J.F."/>
            <person name="Stelly D.M."/>
            <person name="Grimwood J."/>
            <person name="Schmutz J."/>
        </authorList>
    </citation>
    <scope>NUCLEOTIDE SEQUENCE [LARGE SCALE GENOMIC DNA]</scope>
    <source>
        <strain evidence="11">cv. TM-1</strain>
    </source>
</reference>
<dbReference type="InterPro" id="IPR010525">
    <property type="entry name" value="ARF_dom"/>
</dbReference>
<dbReference type="OrthoDB" id="2016915at2759"/>
<keyword evidence="4 8" id="KW-0238">DNA-binding</keyword>
<protein>
    <recommendedName>
        <fullName evidence="8">Auxin response factor</fullName>
    </recommendedName>
</protein>
<evidence type="ECO:0000313" key="11">
    <source>
        <dbReference type="Proteomes" id="UP000818029"/>
    </source>
</evidence>
<evidence type="ECO:0000259" key="9">
    <source>
        <dbReference type="PROSITE" id="PS50863"/>
    </source>
</evidence>
<dbReference type="FunFam" id="2.30.30.1040:FF:000001">
    <property type="entry name" value="Auxin response factor"/>
    <property type="match status" value="1"/>
</dbReference>
<gene>
    <name evidence="12" type="primary">LOC107939032</name>
</gene>
<dbReference type="FunFam" id="2.40.330.10:FF:000001">
    <property type="entry name" value="Auxin response factor"/>
    <property type="match status" value="1"/>
</dbReference>
<keyword evidence="5 8" id="KW-0804">Transcription</keyword>
<dbReference type="GO" id="GO:0000976">
    <property type="term" value="F:transcription cis-regulatory region binding"/>
    <property type="evidence" value="ECO:0000318"/>
    <property type="project" value="GO_Central"/>
</dbReference>
<evidence type="ECO:0000256" key="4">
    <source>
        <dbReference type="ARBA" id="ARBA00023125"/>
    </source>
</evidence>
<keyword evidence="11" id="KW-1185">Reference proteome</keyword>
<name>A0A1U8MLV3_GOSHI</name>
<dbReference type="Gene3D" id="2.30.30.1040">
    <property type="match status" value="1"/>
</dbReference>
<evidence type="ECO:0000256" key="6">
    <source>
        <dbReference type="ARBA" id="ARBA00023242"/>
    </source>
</evidence>
<dbReference type="InterPro" id="IPR033389">
    <property type="entry name" value="AUX/IAA_dom"/>
</dbReference>
<dbReference type="CDD" id="cd10017">
    <property type="entry name" value="B3_DNA"/>
    <property type="match status" value="1"/>
</dbReference>
<dbReference type="SUPFAM" id="SSF101936">
    <property type="entry name" value="DNA-binding pseudobarrel domain"/>
    <property type="match status" value="1"/>
</dbReference>
<evidence type="ECO:0000256" key="3">
    <source>
        <dbReference type="ARBA" id="ARBA00023015"/>
    </source>
</evidence>
<dbReference type="GO" id="GO:0006355">
    <property type="term" value="P:regulation of DNA-templated transcription"/>
    <property type="evidence" value="ECO:0000318"/>
    <property type="project" value="GO_Central"/>
</dbReference>
<dbReference type="InterPro" id="IPR015300">
    <property type="entry name" value="DNA-bd_pseudobarrel_sf"/>
</dbReference>
<dbReference type="SUPFAM" id="SSF54277">
    <property type="entry name" value="CAD &amp; PB1 domains"/>
    <property type="match status" value="1"/>
</dbReference>
<evidence type="ECO:0000256" key="5">
    <source>
        <dbReference type="ARBA" id="ARBA00023163"/>
    </source>
</evidence>
<dbReference type="RefSeq" id="XP_016727807.1">
    <property type="nucleotide sequence ID" value="XM_016872318.2"/>
</dbReference>
<dbReference type="InterPro" id="IPR044835">
    <property type="entry name" value="ARF_plant"/>
</dbReference>
<feature type="domain" description="TF-B3" evidence="9">
    <location>
        <begin position="128"/>
        <end position="230"/>
    </location>
</feature>
<comment type="subunit">
    <text evidence="8">Homodimers and heterodimers.</text>
</comment>
<dbReference type="PANTHER" id="PTHR31384:SF150">
    <property type="entry name" value="AUXIN RESPONSE FACTOR 6"/>
    <property type="match status" value="1"/>
</dbReference>
<dbReference type="InterPro" id="IPR003340">
    <property type="entry name" value="B3_DNA-bd"/>
</dbReference>
<accession>A0A1U8MLV3</accession>